<dbReference type="Pfam" id="PF18276">
    <property type="entry name" value="TcA_TcB_BD"/>
    <property type="match status" value="1"/>
</dbReference>
<sequence>MCFNQRRCQQKLFGSLNYVQCDPCQSIFGPAAYFVDLMRIIDDKITGKNNIPENLKLDQRRPDLKEIPLTCDNTKDTVPYTQIVNEVIARTIRGVFEDLSKKKYPRKLPYNFHLEQIRTYLGELNTNLADIYQTFHPQTPYSKTWAQAYLKLSPEEYKLITQPLTEPETELKERYGINEDSDIIETLTKRDNFLKHTGLSISDLETLLYQNLSSDEITSGTANQFYINKKLPGKKYLYLNNRGEIKIIKPDSYEETLNNDSLDRVDRFLRLAQKLDWSFTDLDWVLTSIGVNDLDENAIINVAKIKQLQTKTKLPLDVLCSLWYDMKTIGQGDNNNRPQDIFNRTFKNNYTLQGQEKWNNTDGAENGTQWTFHIENSQAETDKQTSTLIRKRLLGALQISDRELTEIINTIWGDITQINLNLSNLSKLFRIAQILKIVRLNVDEYKILLKFLGKNFKDLDQFKIDEVIEIIELAEWIKEAGFTVYELNYILNRQEYRDFIGQFDTVPFNAIDTYFCISENQEFAKYWDRVEDRLFKIRHCQNIQGIERQLALFSPPIDPRQLVRQAAAGASTVNLFASDTIPHYRFSYLLERAKGMVSTVIQLGSTLLSTLEKKDAEELALLRATQEPVLLQLITKTKEKQIEEAKANKDSLEKSKSSASDRKKHYDKLIKAGWNAREKDTVKHMTTALDLQKVTTGIRTASIVSYLLPSIYGTSNGGMKFGEAASMAASVIDSFVGIYSQEGSLASTIAQYQRRQEDWELQQQMAKLDVKQIQEQINAANIRIEIAEAELEVHNKSIEHSREVEEFLKGKYTNKELYQWMISRLSTLYFQTYKIALDMANAAQKAYQYELNTDETYITPTHWDSQKKGLLAGESLMLGLNQLEKAHLDQNKRRFEIEKIISLRQLDPSTFLKLIADGSCTFDLEEKLFALDFPSHYCRQIKTISVSIPAVVGPYKNINATLTQTSNKVLIKQDTEAIKWLLTGEGNTGDGSIREGWRPNQQIAISKGHEDYALFVLNLNFRDERYLPFEGTGVNSSWKLDIPKASNFIDLTTITDVIITVIYTALDGGYTVSKAVEKHFGNFKEKTMFSLKQELQQNNNNQQLNFTISPHLFRPNLQNYKFTKISVLPITNQGDCELSLAEQWTLKIADKDPLNLNNGTVTQENGLSFEENKILPQSCSLQNFNNSENLSDILLIIEYEGKIWTT</sequence>
<reference evidence="4 5" key="1">
    <citation type="journal article" date="2011" name="Front. Microbiol.">
        <title>Two Strains of Crocosphaera watsonii with Highly Conserved Genomes are Distinguished by Strain-Specific Features.</title>
        <authorList>
            <person name="Bench S.R."/>
            <person name="Ilikchyan I.N."/>
            <person name="Tripp H.J."/>
            <person name="Zehr J.P."/>
        </authorList>
    </citation>
    <scope>NUCLEOTIDE SEQUENCE [LARGE SCALE GENOMIC DNA]</scope>
    <source>
        <strain evidence="4 5">WH 0003</strain>
    </source>
</reference>
<dbReference type="Pfam" id="PF03538">
    <property type="entry name" value="VRP1"/>
    <property type="match status" value="1"/>
</dbReference>
<evidence type="ECO:0000313" key="4">
    <source>
        <dbReference type="EMBL" id="EHJ13972.1"/>
    </source>
</evidence>
<comment type="caution">
    <text evidence="4">The sequence shown here is derived from an EMBL/GenBank/DDBJ whole genome shotgun (WGS) entry which is preliminary data.</text>
</comment>
<evidence type="ECO:0000259" key="3">
    <source>
        <dbReference type="Pfam" id="PF18276"/>
    </source>
</evidence>
<dbReference type="AlphaFoldDB" id="G5J1F9"/>
<feature type="coiled-coil region" evidence="2">
    <location>
        <begin position="770"/>
        <end position="799"/>
    </location>
</feature>
<proteinExistence type="predicted"/>
<organism evidence="4 5">
    <name type="scientific">Crocosphaera watsonii WH 0003</name>
    <dbReference type="NCBI Taxonomy" id="423471"/>
    <lineage>
        <taxon>Bacteria</taxon>
        <taxon>Bacillati</taxon>
        <taxon>Cyanobacteriota</taxon>
        <taxon>Cyanophyceae</taxon>
        <taxon>Oscillatoriophycideae</taxon>
        <taxon>Chroococcales</taxon>
        <taxon>Aphanothecaceae</taxon>
        <taxon>Crocosphaera</taxon>
    </lineage>
</organism>
<keyword evidence="1" id="KW-0843">Virulence</keyword>
<dbReference type="EMBL" id="AESD01000212">
    <property type="protein sequence ID" value="EHJ13972.1"/>
    <property type="molecule type" value="Genomic_DNA"/>
</dbReference>
<keyword evidence="2" id="KW-0175">Coiled coil</keyword>
<dbReference type="RefSeq" id="WP_007309794.1">
    <property type="nucleotide sequence ID" value="NZ_AESD01000212.1"/>
</dbReference>
<dbReference type="InterPro" id="IPR018003">
    <property type="entry name" value="Insecticidal_toxin/plasmid_vir"/>
</dbReference>
<dbReference type="PATRIC" id="fig|423471.3.peg.1243"/>
<evidence type="ECO:0000313" key="5">
    <source>
        <dbReference type="Proteomes" id="UP000003477"/>
    </source>
</evidence>
<name>G5J1F9_CROWT</name>
<accession>G5J1F9</accession>
<protein>
    <recommendedName>
        <fullName evidence="3">Tc toxin complex TcA C-terminal TcB-binding domain-containing protein</fullName>
    </recommendedName>
</protein>
<feature type="coiled-coil region" evidence="2">
    <location>
        <begin position="635"/>
        <end position="662"/>
    </location>
</feature>
<dbReference type="InterPro" id="IPR040840">
    <property type="entry name" value="TcA_TcB_BD"/>
</dbReference>
<dbReference type="GeneID" id="88769315"/>
<feature type="domain" description="Tc toxin complex TcA C-terminal TcB-binding" evidence="3">
    <location>
        <begin position="776"/>
        <end position="1065"/>
    </location>
</feature>
<gene>
    <name evidence="4" type="ORF">CWATWH0003_1343</name>
</gene>
<evidence type="ECO:0000256" key="2">
    <source>
        <dbReference type="SAM" id="Coils"/>
    </source>
</evidence>
<dbReference type="Proteomes" id="UP000003477">
    <property type="component" value="Unassembled WGS sequence"/>
</dbReference>
<evidence type="ECO:0000256" key="1">
    <source>
        <dbReference type="ARBA" id="ARBA00023026"/>
    </source>
</evidence>